<dbReference type="Gene3D" id="3.40.250.10">
    <property type="entry name" value="Rhodanese-like domain"/>
    <property type="match status" value="1"/>
</dbReference>
<dbReference type="Pfam" id="PF00581">
    <property type="entry name" value="Rhodanese"/>
    <property type="match status" value="1"/>
</dbReference>
<accession>A0AAN6ZEJ5</accession>
<keyword evidence="1 2" id="KW-0238">DNA-binding</keyword>
<dbReference type="InterPro" id="IPR001356">
    <property type="entry name" value="HD"/>
</dbReference>
<dbReference type="SUPFAM" id="SSF52821">
    <property type="entry name" value="Rhodanese/Cell cycle control phosphatase"/>
    <property type="match status" value="1"/>
</dbReference>
<organism evidence="6 7">
    <name type="scientific">Trichocladium antarcticum</name>
    <dbReference type="NCBI Taxonomy" id="1450529"/>
    <lineage>
        <taxon>Eukaryota</taxon>
        <taxon>Fungi</taxon>
        <taxon>Dikarya</taxon>
        <taxon>Ascomycota</taxon>
        <taxon>Pezizomycotina</taxon>
        <taxon>Sordariomycetes</taxon>
        <taxon>Sordariomycetidae</taxon>
        <taxon>Sordariales</taxon>
        <taxon>Chaetomiaceae</taxon>
        <taxon>Trichocladium</taxon>
    </lineage>
</organism>
<dbReference type="PROSITE" id="PS50071">
    <property type="entry name" value="HOMEOBOX_2"/>
    <property type="match status" value="1"/>
</dbReference>
<dbReference type="Proteomes" id="UP001304895">
    <property type="component" value="Unassembled WGS sequence"/>
</dbReference>
<feature type="region of interest" description="Disordered" evidence="3">
    <location>
        <begin position="1"/>
        <end position="41"/>
    </location>
</feature>
<dbReference type="CDD" id="cd00086">
    <property type="entry name" value="homeodomain"/>
    <property type="match status" value="1"/>
</dbReference>
<feature type="region of interest" description="Disordered" evidence="3">
    <location>
        <begin position="435"/>
        <end position="550"/>
    </location>
</feature>
<dbReference type="GO" id="GO:0003677">
    <property type="term" value="F:DNA binding"/>
    <property type="evidence" value="ECO:0007669"/>
    <property type="project" value="UniProtKB-UniRule"/>
</dbReference>
<feature type="DNA-binding region" description="Homeobox" evidence="1">
    <location>
        <begin position="630"/>
        <end position="672"/>
    </location>
</feature>
<comment type="caution">
    <text evidence="6">The sequence shown here is derived from an EMBL/GenBank/DDBJ whole genome shotgun (WGS) entry which is preliminary data.</text>
</comment>
<feature type="compositionally biased region" description="Basic and acidic residues" evidence="3">
    <location>
        <begin position="1047"/>
        <end position="1061"/>
    </location>
</feature>
<evidence type="ECO:0008006" key="8">
    <source>
        <dbReference type="Google" id="ProtNLM"/>
    </source>
</evidence>
<feature type="region of interest" description="Disordered" evidence="3">
    <location>
        <begin position="906"/>
        <end position="934"/>
    </location>
</feature>
<comment type="subcellular location">
    <subcellularLocation>
        <location evidence="1 2">Nucleus</location>
    </subcellularLocation>
</comment>
<feature type="compositionally biased region" description="Low complexity" evidence="3">
    <location>
        <begin position="20"/>
        <end position="35"/>
    </location>
</feature>
<keyword evidence="7" id="KW-1185">Reference proteome</keyword>
<dbReference type="Gene3D" id="1.10.10.60">
    <property type="entry name" value="Homeodomain-like"/>
    <property type="match status" value="1"/>
</dbReference>
<feature type="domain" description="Rhodanese" evidence="5">
    <location>
        <begin position="706"/>
        <end position="820"/>
    </location>
</feature>
<dbReference type="InterPro" id="IPR001763">
    <property type="entry name" value="Rhodanese-like_dom"/>
</dbReference>
<feature type="compositionally biased region" description="Basic and acidic residues" evidence="3">
    <location>
        <begin position="996"/>
        <end position="1006"/>
    </location>
</feature>
<reference evidence="6" key="2">
    <citation type="submission" date="2023-05" db="EMBL/GenBank/DDBJ databases">
        <authorList>
            <consortium name="Lawrence Berkeley National Laboratory"/>
            <person name="Steindorff A."/>
            <person name="Hensen N."/>
            <person name="Bonometti L."/>
            <person name="Westerberg I."/>
            <person name="Brannstrom I.O."/>
            <person name="Guillou S."/>
            <person name="Cros-Aarteil S."/>
            <person name="Calhoun S."/>
            <person name="Haridas S."/>
            <person name="Kuo A."/>
            <person name="Mondo S."/>
            <person name="Pangilinan J."/>
            <person name="Riley R."/>
            <person name="Labutti K."/>
            <person name="Andreopoulos B."/>
            <person name="Lipzen A."/>
            <person name="Chen C."/>
            <person name="Yanf M."/>
            <person name="Daum C."/>
            <person name="Ng V."/>
            <person name="Clum A."/>
            <person name="Ohm R."/>
            <person name="Martin F."/>
            <person name="Silar P."/>
            <person name="Natvig D."/>
            <person name="Lalanne C."/>
            <person name="Gautier V."/>
            <person name="Ament-Velasquez S.L."/>
            <person name="Kruys A."/>
            <person name="Hutchinson M.I."/>
            <person name="Powell A.J."/>
            <person name="Barry K."/>
            <person name="Miller A.N."/>
            <person name="Grigoriev I.V."/>
            <person name="Debuchy R."/>
            <person name="Gladieux P."/>
            <person name="Thoren M.H."/>
            <person name="Johannesson H."/>
        </authorList>
    </citation>
    <scope>NUCLEOTIDE SEQUENCE</scope>
    <source>
        <strain evidence="6">CBS 123565</strain>
    </source>
</reference>
<gene>
    <name evidence="6" type="ORF">BT67DRAFT_401004</name>
</gene>
<evidence type="ECO:0000259" key="5">
    <source>
        <dbReference type="PROSITE" id="PS50206"/>
    </source>
</evidence>
<dbReference type="InterPro" id="IPR009057">
    <property type="entry name" value="Homeodomain-like_sf"/>
</dbReference>
<evidence type="ECO:0000256" key="2">
    <source>
        <dbReference type="RuleBase" id="RU000682"/>
    </source>
</evidence>
<dbReference type="Pfam" id="PF00046">
    <property type="entry name" value="Homeodomain"/>
    <property type="match status" value="1"/>
</dbReference>
<dbReference type="EMBL" id="MU853406">
    <property type="protein sequence ID" value="KAK4135457.1"/>
    <property type="molecule type" value="Genomic_DNA"/>
</dbReference>
<dbReference type="GO" id="GO:0005634">
    <property type="term" value="C:nucleus"/>
    <property type="evidence" value="ECO:0007669"/>
    <property type="project" value="UniProtKB-SubCell"/>
</dbReference>
<feature type="domain" description="Homeobox" evidence="4">
    <location>
        <begin position="628"/>
        <end position="671"/>
    </location>
</feature>
<feature type="compositionally biased region" description="Polar residues" evidence="3">
    <location>
        <begin position="534"/>
        <end position="545"/>
    </location>
</feature>
<dbReference type="PROSITE" id="PS50206">
    <property type="entry name" value="RHODANESE_3"/>
    <property type="match status" value="1"/>
</dbReference>
<feature type="compositionally biased region" description="Pro residues" evidence="3">
    <location>
        <begin position="919"/>
        <end position="930"/>
    </location>
</feature>
<dbReference type="SUPFAM" id="SSF46689">
    <property type="entry name" value="Homeodomain-like"/>
    <property type="match status" value="1"/>
</dbReference>
<keyword evidence="1 2" id="KW-0539">Nucleus</keyword>
<evidence type="ECO:0000256" key="3">
    <source>
        <dbReference type="SAM" id="MobiDB-lite"/>
    </source>
</evidence>
<feature type="compositionally biased region" description="Low complexity" evidence="3">
    <location>
        <begin position="436"/>
        <end position="452"/>
    </location>
</feature>
<protein>
    <recommendedName>
        <fullName evidence="8">Homeobox domain-containing protein</fullName>
    </recommendedName>
</protein>
<reference evidence="6" key="1">
    <citation type="journal article" date="2023" name="Mol. Phylogenet. Evol.">
        <title>Genome-scale phylogeny and comparative genomics of the fungal order Sordariales.</title>
        <authorList>
            <person name="Hensen N."/>
            <person name="Bonometti L."/>
            <person name="Westerberg I."/>
            <person name="Brannstrom I.O."/>
            <person name="Guillou S."/>
            <person name="Cros-Aarteil S."/>
            <person name="Calhoun S."/>
            <person name="Haridas S."/>
            <person name="Kuo A."/>
            <person name="Mondo S."/>
            <person name="Pangilinan J."/>
            <person name="Riley R."/>
            <person name="LaButti K."/>
            <person name="Andreopoulos B."/>
            <person name="Lipzen A."/>
            <person name="Chen C."/>
            <person name="Yan M."/>
            <person name="Daum C."/>
            <person name="Ng V."/>
            <person name="Clum A."/>
            <person name="Steindorff A."/>
            <person name="Ohm R.A."/>
            <person name="Martin F."/>
            <person name="Silar P."/>
            <person name="Natvig D.O."/>
            <person name="Lalanne C."/>
            <person name="Gautier V."/>
            <person name="Ament-Velasquez S.L."/>
            <person name="Kruys A."/>
            <person name="Hutchinson M.I."/>
            <person name="Powell A.J."/>
            <person name="Barry K."/>
            <person name="Miller A.N."/>
            <person name="Grigoriev I.V."/>
            <person name="Debuchy R."/>
            <person name="Gladieux P."/>
            <person name="Hiltunen Thoren M."/>
            <person name="Johannesson H."/>
        </authorList>
    </citation>
    <scope>NUCLEOTIDE SEQUENCE</scope>
    <source>
        <strain evidence="6">CBS 123565</strain>
    </source>
</reference>
<keyword evidence="1 2" id="KW-0371">Homeobox</keyword>
<evidence type="ECO:0000313" key="7">
    <source>
        <dbReference type="Proteomes" id="UP001304895"/>
    </source>
</evidence>
<sequence length="1079" mass="119979">MDAPPSFMTLRTRRPANDRSSASMSDASMSSADSAYGSATEGSPLATHDISRVSYHVKHIETFAQALEDSAGRAFPNTGRSAQRYTKVHALMLHWKSDDLFVLPELEDLEKCLREHYCFETDIFSIPSENSHLELMLKVGDLVKQHEADGTLFVVYYGGHARIDESRQSTWCANRRPGSPWLQWSAIQTLLERSISDVMILLDCCAGAASATFPTGKSITETISASSWDAIAPDPGRYSFTNALIEVLEEWRQRTFSAAMLHAEILARLKHPRPILINGKHFEARSTPVHFMMTSNHKAPSIEICRLVPSSCQPSLLSSELSWHHSSDTFAIAERSRLGQYSADGHIPYASEPNDDEPHVLISLALEGDQRLEFGAWETWLADFPALAKYVKIQGVFKSHSSLLLLSLPVMVWDFLPDDPACSFVAFIRSNNLLQSPKTSSSPSDSHVPTTSEVLQSSARQNDGEPHLHRPTHEPTKNINTVGGDASGTSAKRSLSTASGPYQEQPADSTVPLHAEAWGASGPEQPPPDFLSTPGLSTPGPSTRPVTPASVLRNVVSTASLDTLGTVERLQPAPRALSVAASHGLPTTSDGMARTAIINRSRSKNPVSLSNRDVPEAQPMAPHVVRHLEDYFQRDPDPNVAALGQLALRHGAEMTDVQVWFQHRLEQERMTYNLQNLRIDARPSQARDGARMILPGHLNTLLEIYPSKGILVVDLRSSTDFERSHVHDAINLRAPLNFVENTSLEMIEDTFMDDQSRRSFSKWSQYKSVVFYDRVIEFNWECPVADALYDKFRRKGWHGQCFILKGHYREFSSSFDKYISGSKMTSEGKEYVDNLRQQSSPSEEEANQRDECYKEWLDAFASQHRVLTVDLIPTRKLERRNAVEQHQKELATEFEARFPALYRKSQAMRSASAMEEQASPPPGSPPPPFRSEPLEGQRLRSVGWTGVEKDDDDNFELRKAPLVEHFASGLDMMRAAGDLTPGSSGSTPQGYGLTATDRHGKGRVDLYADDYDADYDEIDPTSEELGNDLGFREAGVSGAGSGSGDSTEDKKRVEDTFLDKKATKKRPQIWDRLRTGGNK</sequence>
<feature type="compositionally biased region" description="Acidic residues" evidence="3">
    <location>
        <begin position="1007"/>
        <end position="1026"/>
    </location>
</feature>
<dbReference type="AlphaFoldDB" id="A0AAN6ZEJ5"/>
<feature type="region of interest" description="Disordered" evidence="3">
    <location>
        <begin position="978"/>
        <end position="1079"/>
    </location>
</feature>
<evidence type="ECO:0000313" key="6">
    <source>
        <dbReference type="EMBL" id="KAK4135457.1"/>
    </source>
</evidence>
<feature type="compositionally biased region" description="Basic and acidic residues" evidence="3">
    <location>
        <begin position="1068"/>
        <end position="1079"/>
    </location>
</feature>
<feature type="compositionally biased region" description="Polar residues" evidence="3">
    <location>
        <begin position="477"/>
        <end position="508"/>
    </location>
</feature>
<proteinExistence type="predicted"/>
<feature type="compositionally biased region" description="Basic and acidic residues" evidence="3">
    <location>
        <begin position="462"/>
        <end position="476"/>
    </location>
</feature>
<evidence type="ECO:0000256" key="1">
    <source>
        <dbReference type="PROSITE-ProRule" id="PRU00108"/>
    </source>
</evidence>
<evidence type="ECO:0000259" key="4">
    <source>
        <dbReference type="PROSITE" id="PS50071"/>
    </source>
</evidence>
<dbReference type="InterPro" id="IPR036873">
    <property type="entry name" value="Rhodanese-like_dom_sf"/>
</dbReference>
<name>A0AAN6ZEJ5_9PEZI</name>